<dbReference type="RefSeq" id="WP_321566132.1">
    <property type="nucleotide sequence ID" value="NZ_CP139558.1"/>
</dbReference>
<keyword evidence="10" id="KW-1185">Reference proteome</keyword>
<keyword evidence="7" id="KW-0249">Electron transport</keyword>
<dbReference type="EMBL" id="CP139558">
    <property type="protein sequence ID" value="WPU97046.1"/>
    <property type="molecule type" value="Genomic_DNA"/>
</dbReference>
<dbReference type="Pfam" id="PF02276">
    <property type="entry name" value="CytoC_RC"/>
    <property type="match status" value="1"/>
</dbReference>
<keyword evidence="8" id="KW-0408">Iron</keyword>
<dbReference type="InterPro" id="IPR003158">
    <property type="entry name" value="Photosyn_RC_cyt_c-su"/>
</dbReference>
<reference evidence="9 10" key="1">
    <citation type="submission" date="2023-11" db="EMBL/GenBank/DDBJ databases">
        <title>Analysis of the Genomes of Mucilaginibacter gossypii cycad 4 and M. sabulilitoris SNA2: microbes with the potential for plant growth promotion.</title>
        <authorList>
            <person name="Hirsch A.M."/>
            <person name="Humm E."/>
            <person name="Rubbi M."/>
            <person name="Del Vecchio G."/>
            <person name="Ha S.M."/>
            <person name="Pellegrini M."/>
            <person name="Gunsalus R.P."/>
        </authorList>
    </citation>
    <scope>NUCLEOTIDE SEQUENCE [LARGE SCALE GENOMIC DNA]</scope>
    <source>
        <strain evidence="9 10">SNA2</strain>
    </source>
</reference>
<evidence type="ECO:0000256" key="1">
    <source>
        <dbReference type="ARBA" id="ARBA00003196"/>
    </source>
</evidence>
<sequence>MKINKKLGVIVCILITVTIGVAATSPKPIITHYTNLKVLPKDISSKNLQEIMVDDFQDGLGVTCSFCHANSKDGHGLDFASDAKPEKEISRAMMRMTIGINKKYFKLKHPLIGSGALTITCSTCHKGEAFPDGTGEQK</sequence>
<dbReference type="Proteomes" id="UP001324380">
    <property type="component" value="Chromosome"/>
</dbReference>
<evidence type="ECO:0000256" key="7">
    <source>
        <dbReference type="ARBA" id="ARBA00022982"/>
    </source>
</evidence>
<proteinExistence type="predicted"/>
<organism evidence="9 10">
    <name type="scientific">Mucilaginibacter sabulilitoris</name>
    <dbReference type="NCBI Taxonomy" id="1173583"/>
    <lineage>
        <taxon>Bacteria</taxon>
        <taxon>Pseudomonadati</taxon>
        <taxon>Bacteroidota</taxon>
        <taxon>Sphingobacteriia</taxon>
        <taxon>Sphingobacteriales</taxon>
        <taxon>Sphingobacteriaceae</taxon>
        <taxon>Mucilaginibacter</taxon>
    </lineage>
</organism>
<dbReference type="InterPro" id="IPR023119">
    <property type="entry name" value="Multihaem_cyt_PRC_cyt_su-like"/>
</dbReference>
<evidence type="ECO:0000256" key="2">
    <source>
        <dbReference type="ARBA" id="ARBA00015978"/>
    </source>
</evidence>
<evidence type="ECO:0000256" key="6">
    <source>
        <dbReference type="ARBA" id="ARBA00022723"/>
    </source>
</evidence>
<evidence type="ECO:0000256" key="5">
    <source>
        <dbReference type="ARBA" id="ARBA00022617"/>
    </source>
</evidence>
<name>A0ABZ0TVC3_9SPHI</name>
<dbReference type="Gene3D" id="1.10.468.10">
    <property type="entry name" value="Photosynthetic Reaction Center, subunit C, domain 2"/>
    <property type="match status" value="1"/>
</dbReference>
<keyword evidence="3" id="KW-0813">Transport</keyword>
<accession>A0ABZ0TVC3</accession>
<evidence type="ECO:0000256" key="4">
    <source>
        <dbReference type="ARBA" id="ARBA00022531"/>
    </source>
</evidence>
<protein>
    <recommendedName>
        <fullName evidence="2">Photosynthetic reaction center cytochrome c subunit</fullName>
    </recommendedName>
</protein>
<evidence type="ECO:0000256" key="3">
    <source>
        <dbReference type="ARBA" id="ARBA00022448"/>
    </source>
</evidence>
<keyword evidence="6" id="KW-0479">Metal-binding</keyword>
<dbReference type="SUPFAM" id="SSF48695">
    <property type="entry name" value="Multiheme cytochromes"/>
    <property type="match status" value="1"/>
</dbReference>
<keyword evidence="5" id="KW-0349">Heme</keyword>
<evidence type="ECO:0000256" key="8">
    <source>
        <dbReference type="ARBA" id="ARBA00023004"/>
    </source>
</evidence>
<keyword evidence="4" id="KW-0602">Photosynthesis</keyword>
<gene>
    <name evidence="9" type="ORF">SNE25_16105</name>
</gene>
<dbReference type="NCBIfam" id="NF033196">
    <property type="entry name" value="c_type_nonphoto"/>
    <property type="match status" value="1"/>
</dbReference>
<dbReference type="InterPro" id="IPR036280">
    <property type="entry name" value="Multihaem_cyt_sf"/>
</dbReference>
<evidence type="ECO:0000313" key="9">
    <source>
        <dbReference type="EMBL" id="WPU97046.1"/>
    </source>
</evidence>
<evidence type="ECO:0000313" key="10">
    <source>
        <dbReference type="Proteomes" id="UP001324380"/>
    </source>
</evidence>
<comment type="function">
    <text evidence="1">The reaction center of purple bacteria contains a tightly bound cytochrome molecule which re-reduces the photo oxidized primary electron donor.</text>
</comment>